<dbReference type="Proteomes" id="UP001234202">
    <property type="component" value="Unassembled WGS sequence"/>
</dbReference>
<organism evidence="1 2">
    <name type="scientific">Naganishia onofrii</name>
    <dbReference type="NCBI Taxonomy" id="1851511"/>
    <lineage>
        <taxon>Eukaryota</taxon>
        <taxon>Fungi</taxon>
        <taxon>Dikarya</taxon>
        <taxon>Basidiomycota</taxon>
        <taxon>Agaricomycotina</taxon>
        <taxon>Tremellomycetes</taxon>
        <taxon>Filobasidiales</taxon>
        <taxon>Filobasidiaceae</taxon>
        <taxon>Naganishia</taxon>
    </lineage>
</organism>
<name>A0ACC2XWC1_9TREE</name>
<keyword evidence="2" id="KW-1185">Reference proteome</keyword>
<evidence type="ECO:0000313" key="1">
    <source>
        <dbReference type="EMBL" id="KAJ9127926.1"/>
    </source>
</evidence>
<gene>
    <name evidence="1" type="ORF">QFC24_000211</name>
</gene>
<sequence>MAQVNMTPLEYQEIKGHQVDLCSLTSIVQHTIELSQEMSSSLVQAAKEQYQRTSASLSIIVMSGRKSHIRLEGGEQTAELVVNPAVQVEEEELYAEDKEEDTSVTGRLPILRNHLHWFTGILLALCSLMLLELSKDNRRFPIADIASQIEQYTYTQPIDEAIYDMSWLAVLTSGWLLMTSLEGSLCLLVPGDNAFLNVAIVEWILSSGLAGNWVYRIVSHGQTLQLLWSESKYDYSKATIYLVGYLCLCITGLLFLNAVWIFDGCCRVALQQDVGIFEVSLGNINELDRLGVDLPAISMLQAEEGCAKPITEKGTLPA</sequence>
<reference evidence="1" key="1">
    <citation type="submission" date="2023-04" db="EMBL/GenBank/DDBJ databases">
        <title>Draft Genome sequencing of Naganishia species isolated from polar environments using Oxford Nanopore Technology.</title>
        <authorList>
            <person name="Leo P."/>
            <person name="Venkateswaran K."/>
        </authorList>
    </citation>
    <scope>NUCLEOTIDE SEQUENCE</scope>
    <source>
        <strain evidence="1">DBVPG 5303</strain>
    </source>
</reference>
<protein>
    <submittedName>
        <fullName evidence="1">Uncharacterized protein</fullName>
    </submittedName>
</protein>
<proteinExistence type="predicted"/>
<evidence type="ECO:0000313" key="2">
    <source>
        <dbReference type="Proteomes" id="UP001234202"/>
    </source>
</evidence>
<accession>A0ACC2XWC1</accession>
<comment type="caution">
    <text evidence="1">The sequence shown here is derived from an EMBL/GenBank/DDBJ whole genome shotgun (WGS) entry which is preliminary data.</text>
</comment>
<dbReference type="EMBL" id="JASBWV010000001">
    <property type="protein sequence ID" value="KAJ9127926.1"/>
    <property type="molecule type" value="Genomic_DNA"/>
</dbReference>